<evidence type="ECO:0000313" key="6">
    <source>
        <dbReference type="Proteomes" id="UP000515150"/>
    </source>
</evidence>
<dbReference type="InterPro" id="IPR050160">
    <property type="entry name" value="MHC/Immunoglobulin"/>
</dbReference>
<organism evidence="6 7">
    <name type="scientific">Betta splendens</name>
    <name type="common">Siamese fighting fish</name>
    <dbReference type="NCBI Taxonomy" id="158456"/>
    <lineage>
        <taxon>Eukaryota</taxon>
        <taxon>Metazoa</taxon>
        <taxon>Chordata</taxon>
        <taxon>Craniata</taxon>
        <taxon>Vertebrata</taxon>
        <taxon>Euteleostomi</taxon>
        <taxon>Actinopterygii</taxon>
        <taxon>Neopterygii</taxon>
        <taxon>Teleostei</taxon>
        <taxon>Neoteleostei</taxon>
        <taxon>Acanthomorphata</taxon>
        <taxon>Anabantaria</taxon>
        <taxon>Anabantiformes</taxon>
        <taxon>Anabantoidei</taxon>
        <taxon>Osphronemidae</taxon>
        <taxon>Betta</taxon>
    </lineage>
</organism>
<dbReference type="PANTHER" id="PTHR19944:SF105">
    <property type="entry name" value="RLA CLASS II HISTOCOMPATIBILITY ANTIGEN, DP ALPHA-1 CHAIN"/>
    <property type="match status" value="1"/>
</dbReference>
<evidence type="ECO:0000313" key="7">
    <source>
        <dbReference type="RefSeq" id="XP_055359045.1"/>
    </source>
</evidence>
<dbReference type="InterPro" id="IPR011162">
    <property type="entry name" value="MHC_I/II-like_Ag-recog"/>
</dbReference>
<protein>
    <submittedName>
        <fullName evidence="7">H-2 class II histocompatibility antigen, A-U alpha chain-like</fullName>
    </submittedName>
</protein>
<feature type="transmembrane region" description="Helical" evidence="4">
    <location>
        <begin position="220"/>
        <end position="241"/>
    </location>
</feature>
<dbReference type="InterPro" id="IPR013783">
    <property type="entry name" value="Ig-like_fold"/>
</dbReference>
<dbReference type="Pfam" id="PF07654">
    <property type="entry name" value="C1-set"/>
    <property type="match status" value="1"/>
</dbReference>
<sequence length="246" mass="27605">MTIGSSDMKRSAVIVLMLHTYCGFSQSPHELIYFVGCFVNGTTQIQFEFDSEEIYYADFQKPEMIYTVPVCIDPNPNQIWSSLTMRDILENRDLCLAFTSIVESKENNTPEVKVPPDVTLYPSEEVQVGVENKLTCFVDHFYPPSINVSWTKNDQPVSEGVSLSRYYPKKDQTFHQFSSLTFTPSEGDIYSCTVEHSALETPKTRILEPDVNDPGRGPDIFCGLGLTLGLLMVAAAVFLIVKTKDG</sequence>
<dbReference type="Gene3D" id="2.60.40.10">
    <property type="entry name" value="Immunoglobulins"/>
    <property type="match status" value="1"/>
</dbReference>
<evidence type="ECO:0000259" key="5">
    <source>
        <dbReference type="PROSITE" id="PS50835"/>
    </source>
</evidence>
<dbReference type="PANTHER" id="PTHR19944">
    <property type="entry name" value="MHC CLASS II-RELATED"/>
    <property type="match status" value="1"/>
</dbReference>
<dbReference type="KEGG" id="bspl:114842436"/>
<dbReference type="PROSITE" id="PS00290">
    <property type="entry name" value="IG_MHC"/>
    <property type="match status" value="1"/>
</dbReference>
<proteinExistence type="inferred from homology"/>
<evidence type="ECO:0000256" key="3">
    <source>
        <dbReference type="ARBA" id="ARBA00023319"/>
    </source>
</evidence>
<dbReference type="PROSITE" id="PS50835">
    <property type="entry name" value="IG_LIKE"/>
    <property type="match status" value="1"/>
</dbReference>
<comment type="similarity">
    <text evidence="1">Belongs to the MHC class II family.</text>
</comment>
<keyword evidence="4" id="KW-1133">Transmembrane helix</keyword>
<dbReference type="OrthoDB" id="8935021at2759"/>
<dbReference type="RefSeq" id="XP_055359045.1">
    <property type="nucleotide sequence ID" value="XM_055503070.1"/>
</dbReference>
<dbReference type="InterPro" id="IPR003006">
    <property type="entry name" value="Ig/MHC_CS"/>
</dbReference>
<name>A0A9W2XBV3_BETSP</name>
<dbReference type="GeneID" id="114842436"/>
<dbReference type="Pfam" id="PF00993">
    <property type="entry name" value="MHC_II_alpha"/>
    <property type="match status" value="1"/>
</dbReference>
<dbReference type="Proteomes" id="UP000515150">
    <property type="component" value="Chromosome 16"/>
</dbReference>
<evidence type="ECO:0000256" key="1">
    <source>
        <dbReference type="ARBA" id="ARBA00007394"/>
    </source>
</evidence>
<keyword evidence="4" id="KW-0472">Membrane</keyword>
<keyword evidence="4" id="KW-0812">Transmembrane</keyword>
<dbReference type="SMART" id="SM00407">
    <property type="entry name" value="IGc1"/>
    <property type="match status" value="1"/>
</dbReference>
<dbReference type="SUPFAM" id="SSF54452">
    <property type="entry name" value="MHC antigen-recognition domain"/>
    <property type="match status" value="1"/>
</dbReference>
<keyword evidence="2" id="KW-0325">Glycoprotein</keyword>
<accession>A0A9W2XBV3</accession>
<dbReference type="AlphaFoldDB" id="A0A9W2XBV3"/>
<dbReference type="InterPro" id="IPR007110">
    <property type="entry name" value="Ig-like_dom"/>
</dbReference>
<dbReference type="InterPro" id="IPR001003">
    <property type="entry name" value="MHC_II_a_N"/>
</dbReference>
<keyword evidence="3" id="KW-0393">Immunoglobulin domain</keyword>
<dbReference type="InterPro" id="IPR003597">
    <property type="entry name" value="Ig_C1-set"/>
</dbReference>
<feature type="domain" description="Ig-like" evidence="5">
    <location>
        <begin position="110"/>
        <end position="208"/>
    </location>
</feature>
<evidence type="ECO:0000256" key="2">
    <source>
        <dbReference type="ARBA" id="ARBA00023180"/>
    </source>
</evidence>
<evidence type="ECO:0000256" key="4">
    <source>
        <dbReference type="SAM" id="Phobius"/>
    </source>
</evidence>
<dbReference type="SUPFAM" id="SSF48726">
    <property type="entry name" value="Immunoglobulin"/>
    <property type="match status" value="1"/>
</dbReference>
<dbReference type="CDD" id="cd05767">
    <property type="entry name" value="IgC1_MHC_II_alpha"/>
    <property type="match status" value="1"/>
</dbReference>
<dbReference type="GO" id="GO:0019882">
    <property type="term" value="P:antigen processing and presentation"/>
    <property type="evidence" value="ECO:0007669"/>
    <property type="project" value="InterPro"/>
</dbReference>
<dbReference type="GO" id="GO:0006955">
    <property type="term" value="P:immune response"/>
    <property type="evidence" value="ECO:0007669"/>
    <property type="project" value="InterPro"/>
</dbReference>
<gene>
    <name evidence="7" type="primary">LOC114842436</name>
</gene>
<keyword evidence="6" id="KW-1185">Reference proteome</keyword>
<dbReference type="GO" id="GO:0042613">
    <property type="term" value="C:MHC class II protein complex"/>
    <property type="evidence" value="ECO:0007669"/>
    <property type="project" value="InterPro"/>
</dbReference>
<reference evidence="7" key="1">
    <citation type="submission" date="2025-08" db="UniProtKB">
        <authorList>
            <consortium name="RefSeq"/>
        </authorList>
    </citation>
    <scope>IDENTIFICATION</scope>
</reference>
<dbReference type="InterPro" id="IPR036179">
    <property type="entry name" value="Ig-like_dom_sf"/>
</dbReference>